<dbReference type="GO" id="GO:0003724">
    <property type="term" value="F:RNA helicase activity"/>
    <property type="evidence" value="ECO:0007669"/>
    <property type="project" value="UniProtKB-EC"/>
</dbReference>
<dbReference type="Proteomes" id="UP000694406">
    <property type="component" value="Unplaced"/>
</dbReference>
<reference evidence="7" key="1">
    <citation type="submission" date="2025-08" db="UniProtKB">
        <authorList>
            <consortium name="Ensembl"/>
        </authorList>
    </citation>
    <scope>IDENTIFICATION</scope>
</reference>
<dbReference type="Pfam" id="PF00271">
    <property type="entry name" value="Helicase_C"/>
    <property type="match status" value="1"/>
</dbReference>
<dbReference type="Ensembl" id="ENSLLTT00000000004.1">
    <property type="protein sequence ID" value="ENSLLTP00000000004.1"/>
    <property type="gene ID" value="ENSLLTG00000000002.1"/>
</dbReference>
<evidence type="ECO:0000313" key="8">
    <source>
        <dbReference type="Proteomes" id="UP000694406"/>
    </source>
</evidence>
<dbReference type="GO" id="GO:0005524">
    <property type="term" value="F:ATP binding"/>
    <property type="evidence" value="ECO:0007669"/>
    <property type="project" value="UniProtKB-UniRule"/>
</dbReference>
<comment type="catalytic activity">
    <reaction evidence="5">
        <text>ATP + H2O = ADP + phosphate + H(+)</text>
        <dbReference type="Rhea" id="RHEA:13065"/>
        <dbReference type="ChEBI" id="CHEBI:15377"/>
        <dbReference type="ChEBI" id="CHEBI:15378"/>
        <dbReference type="ChEBI" id="CHEBI:30616"/>
        <dbReference type="ChEBI" id="CHEBI:43474"/>
        <dbReference type="ChEBI" id="CHEBI:456216"/>
        <dbReference type="EC" id="3.6.4.13"/>
    </reaction>
</comment>
<dbReference type="SUPFAM" id="SSF52540">
    <property type="entry name" value="P-loop containing nucleoside triphosphate hydrolases"/>
    <property type="match status" value="1"/>
</dbReference>
<proteinExistence type="inferred from homology"/>
<dbReference type="GO" id="GO:0016787">
    <property type="term" value="F:hydrolase activity"/>
    <property type="evidence" value="ECO:0007669"/>
    <property type="project" value="UniProtKB-KW"/>
</dbReference>
<protein>
    <recommendedName>
        <fullName evidence="5">ATP-dependent RNA helicase</fullName>
        <ecNumber evidence="5">3.6.4.13</ecNumber>
    </recommendedName>
</protein>
<comment type="function">
    <text evidence="5">RNA helicase.</text>
</comment>
<dbReference type="PANTHER" id="PTHR24031">
    <property type="entry name" value="RNA HELICASE"/>
    <property type="match status" value="1"/>
</dbReference>
<evidence type="ECO:0000256" key="2">
    <source>
        <dbReference type="ARBA" id="ARBA00022801"/>
    </source>
</evidence>
<comment type="domain">
    <text evidence="5">The Q motif is unique to and characteristic of the DEAD box family of RNA helicases and controls ATP binding and hydrolysis.</text>
</comment>
<keyword evidence="2 5" id="KW-0378">Hydrolase</keyword>
<dbReference type="GeneTree" id="ENSGT00550000074847"/>
<dbReference type="InterPro" id="IPR027417">
    <property type="entry name" value="P-loop_NTPase"/>
</dbReference>
<evidence type="ECO:0000256" key="4">
    <source>
        <dbReference type="ARBA" id="ARBA00022884"/>
    </source>
</evidence>
<dbReference type="SMART" id="SM00490">
    <property type="entry name" value="HELICc"/>
    <property type="match status" value="1"/>
</dbReference>
<keyword evidence="3 5" id="KW-0067">ATP-binding</keyword>
<organism evidence="7 8">
    <name type="scientific">Laticauda laticaudata</name>
    <name type="common">Blue-ringed sea krait</name>
    <name type="synonym">Blue-lipped sea krait</name>
    <dbReference type="NCBI Taxonomy" id="8630"/>
    <lineage>
        <taxon>Eukaryota</taxon>
        <taxon>Metazoa</taxon>
        <taxon>Chordata</taxon>
        <taxon>Craniata</taxon>
        <taxon>Vertebrata</taxon>
        <taxon>Euteleostomi</taxon>
        <taxon>Lepidosauria</taxon>
        <taxon>Squamata</taxon>
        <taxon>Bifurcata</taxon>
        <taxon>Unidentata</taxon>
        <taxon>Episquamata</taxon>
        <taxon>Toxicofera</taxon>
        <taxon>Serpentes</taxon>
        <taxon>Colubroidea</taxon>
        <taxon>Elapidae</taxon>
        <taxon>Laticaudinae</taxon>
        <taxon>Laticauda</taxon>
    </lineage>
</organism>
<evidence type="ECO:0000256" key="3">
    <source>
        <dbReference type="ARBA" id="ARBA00022840"/>
    </source>
</evidence>
<sequence length="168" mass="19260">NLFCSVAMGTIRMSLWKGFSPHPPILFNKLLLSFCNFSCPLLTTDVAARGLDIPYVQHVIHYQLYVHRSGRTARAANEGLSLLLIGPHDLINFKKIYKTLKKDEELPFFPVEAKYMTAIKVKKFLSFRINCITFQAHGDLKAKGNFNSIWELNWRTFATVVNVKNCHK</sequence>
<accession>A0A8C5RBS0</accession>
<evidence type="ECO:0000256" key="1">
    <source>
        <dbReference type="ARBA" id="ARBA00022741"/>
    </source>
</evidence>
<name>A0A8C5RBS0_LATLA</name>
<feature type="domain" description="Helicase C-terminal" evidence="6">
    <location>
        <begin position="9"/>
        <end position="76"/>
    </location>
</feature>
<evidence type="ECO:0000313" key="7">
    <source>
        <dbReference type="Ensembl" id="ENSLLTP00000000004.1"/>
    </source>
</evidence>
<dbReference type="InterPro" id="IPR001650">
    <property type="entry name" value="Helicase_C-like"/>
</dbReference>
<evidence type="ECO:0000256" key="5">
    <source>
        <dbReference type="RuleBase" id="RU365068"/>
    </source>
</evidence>
<keyword evidence="1 5" id="KW-0547">Nucleotide-binding</keyword>
<dbReference type="GO" id="GO:0003723">
    <property type="term" value="F:RNA binding"/>
    <property type="evidence" value="ECO:0007669"/>
    <property type="project" value="UniProtKB-UniRule"/>
</dbReference>
<dbReference type="EC" id="3.6.4.13" evidence="5"/>
<keyword evidence="8" id="KW-1185">Reference proteome</keyword>
<keyword evidence="4 5" id="KW-0694">RNA-binding</keyword>
<reference evidence="7" key="2">
    <citation type="submission" date="2025-09" db="UniProtKB">
        <authorList>
            <consortium name="Ensembl"/>
        </authorList>
    </citation>
    <scope>IDENTIFICATION</scope>
</reference>
<dbReference type="AlphaFoldDB" id="A0A8C5RBS0"/>
<gene>
    <name evidence="7" type="primary">DDX24</name>
</gene>
<dbReference type="Gene3D" id="3.40.50.300">
    <property type="entry name" value="P-loop containing nucleotide triphosphate hydrolases"/>
    <property type="match status" value="1"/>
</dbReference>
<comment type="similarity">
    <text evidence="5">Belongs to the DEAD box helicase family.</text>
</comment>
<evidence type="ECO:0000259" key="6">
    <source>
        <dbReference type="SMART" id="SM00490"/>
    </source>
</evidence>
<keyword evidence="5" id="KW-0347">Helicase</keyword>